<keyword evidence="15 24" id="KW-0472">Membrane</keyword>
<evidence type="ECO:0000256" key="16">
    <source>
        <dbReference type="ARBA" id="ARBA00023209"/>
    </source>
</evidence>
<keyword evidence="17" id="KW-1208">Phospholipid metabolism</keyword>
<evidence type="ECO:0000256" key="13">
    <source>
        <dbReference type="ARBA" id="ARBA00022989"/>
    </source>
</evidence>
<evidence type="ECO:0000256" key="24">
    <source>
        <dbReference type="SAM" id="Phobius"/>
    </source>
</evidence>
<keyword evidence="14" id="KW-0443">Lipid metabolism</keyword>
<evidence type="ECO:0000256" key="17">
    <source>
        <dbReference type="ARBA" id="ARBA00023264"/>
    </source>
</evidence>
<evidence type="ECO:0000256" key="5">
    <source>
        <dbReference type="ARBA" id="ARBA00010185"/>
    </source>
</evidence>
<keyword evidence="16" id="KW-0594">Phospholipid biosynthesis</keyword>
<evidence type="ECO:0000256" key="12">
    <source>
        <dbReference type="ARBA" id="ARBA00022695"/>
    </source>
</evidence>
<comment type="catalytic activity">
    <reaction evidence="1">
        <text>a 1,2-diacyl-sn-glycero-3-phosphate + CTP + H(+) = a CDP-1,2-diacyl-sn-glycerol + diphosphate</text>
        <dbReference type="Rhea" id="RHEA:16229"/>
        <dbReference type="ChEBI" id="CHEBI:15378"/>
        <dbReference type="ChEBI" id="CHEBI:33019"/>
        <dbReference type="ChEBI" id="CHEBI:37563"/>
        <dbReference type="ChEBI" id="CHEBI:58332"/>
        <dbReference type="ChEBI" id="CHEBI:58608"/>
        <dbReference type="EC" id="2.7.7.41"/>
    </reaction>
</comment>
<evidence type="ECO:0000256" key="22">
    <source>
        <dbReference type="ARBA" id="ARBA00032743"/>
    </source>
</evidence>
<feature type="transmembrane region" description="Helical" evidence="24">
    <location>
        <begin position="104"/>
        <end position="125"/>
    </location>
</feature>
<evidence type="ECO:0000256" key="23">
    <source>
        <dbReference type="ARBA" id="ARBA00033406"/>
    </source>
</evidence>
<keyword evidence="11 24" id="KW-0812">Transmembrane</keyword>
<dbReference type="GO" id="GO:0005886">
    <property type="term" value="C:plasma membrane"/>
    <property type="evidence" value="ECO:0007669"/>
    <property type="project" value="UniProtKB-SubCell"/>
</dbReference>
<evidence type="ECO:0000256" key="4">
    <source>
        <dbReference type="ARBA" id="ARBA00005189"/>
    </source>
</evidence>
<comment type="similarity">
    <text evidence="5">Belongs to the CDS family.</text>
</comment>
<dbReference type="STRING" id="120956.SAMN05421791_101108"/>
<evidence type="ECO:0000313" key="25">
    <source>
        <dbReference type="EMBL" id="SDF80792.1"/>
    </source>
</evidence>
<keyword evidence="8" id="KW-1003">Cell membrane</keyword>
<sequence length="265" mass="29365">MKQRIITAIIGISIFIPFVIVGGRWFSYGVLILGAVALYEMAEMKKIDYLNEIGLISTLALSSVLLPEKYFAPIFSNADPLMIFYLAGMLLLILTVYNYQRFNFVDASTLIFASLYIGFGFRYLIMIRDLGLSTILYLLLVIWSTDTGAYLIGRKLGKHKLAPQISPNKTVEGALGGILTALIVTSIYGFFFTVKIQNPQCLGFLTILISISGQFGDLVESAYKRDFGVKDSGKLLPGHGGVLDRFDSTIFASIMFVVWNNFLGV</sequence>
<evidence type="ECO:0000256" key="15">
    <source>
        <dbReference type="ARBA" id="ARBA00023136"/>
    </source>
</evidence>
<gene>
    <name evidence="25" type="ORF">SAMN05421791_101108</name>
</gene>
<dbReference type="GO" id="GO:0004605">
    <property type="term" value="F:phosphatidate cytidylyltransferase activity"/>
    <property type="evidence" value="ECO:0007669"/>
    <property type="project" value="UniProtKB-EC"/>
</dbReference>
<evidence type="ECO:0000256" key="9">
    <source>
        <dbReference type="ARBA" id="ARBA00022516"/>
    </source>
</evidence>
<dbReference type="Proteomes" id="UP000199708">
    <property type="component" value="Unassembled WGS sequence"/>
</dbReference>
<dbReference type="RefSeq" id="WP_090288815.1">
    <property type="nucleotide sequence ID" value="NZ_FNCK01000001.1"/>
</dbReference>
<name>A0A1G7P3A5_9LACT</name>
<dbReference type="AlphaFoldDB" id="A0A1G7P3A5"/>
<dbReference type="GO" id="GO:0016024">
    <property type="term" value="P:CDP-diacylglycerol biosynthetic process"/>
    <property type="evidence" value="ECO:0007669"/>
    <property type="project" value="TreeGrafter"/>
</dbReference>
<evidence type="ECO:0000256" key="2">
    <source>
        <dbReference type="ARBA" id="ARBA00004651"/>
    </source>
</evidence>
<evidence type="ECO:0000256" key="19">
    <source>
        <dbReference type="ARBA" id="ARBA00031825"/>
    </source>
</evidence>
<protein>
    <recommendedName>
        <fullName evidence="7">Phosphatidate cytidylyltransferase</fullName>
        <ecNumber evidence="6">2.7.7.41</ecNumber>
    </recommendedName>
    <alternativeName>
        <fullName evidence="20">CDP-DAG synthase</fullName>
    </alternativeName>
    <alternativeName>
        <fullName evidence="22">CDP-DG synthase</fullName>
    </alternativeName>
    <alternativeName>
        <fullName evidence="18">CDP-diacylglycerol synthase</fullName>
    </alternativeName>
    <alternativeName>
        <fullName evidence="21">CDP-diglyceride pyrophosphorylase</fullName>
    </alternativeName>
    <alternativeName>
        <fullName evidence="23">CDP-diglyceride synthase</fullName>
    </alternativeName>
    <alternativeName>
        <fullName evidence="19">CTP:phosphatidate cytidylyltransferase</fullName>
    </alternativeName>
</protein>
<evidence type="ECO:0000256" key="18">
    <source>
        <dbReference type="ARBA" id="ARBA00029893"/>
    </source>
</evidence>
<dbReference type="OrthoDB" id="9799199at2"/>
<dbReference type="PANTHER" id="PTHR46382">
    <property type="entry name" value="PHOSPHATIDATE CYTIDYLYLTRANSFERASE"/>
    <property type="match status" value="1"/>
</dbReference>
<keyword evidence="9" id="KW-0444">Lipid biosynthesis</keyword>
<dbReference type="EMBL" id="FNCK01000001">
    <property type="protein sequence ID" value="SDF80792.1"/>
    <property type="molecule type" value="Genomic_DNA"/>
</dbReference>
<keyword evidence="26" id="KW-1185">Reference proteome</keyword>
<dbReference type="PANTHER" id="PTHR46382:SF1">
    <property type="entry name" value="PHOSPHATIDATE CYTIDYLYLTRANSFERASE"/>
    <property type="match status" value="1"/>
</dbReference>
<evidence type="ECO:0000256" key="8">
    <source>
        <dbReference type="ARBA" id="ARBA00022475"/>
    </source>
</evidence>
<evidence type="ECO:0000313" key="26">
    <source>
        <dbReference type="Proteomes" id="UP000199708"/>
    </source>
</evidence>
<evidence type="ECO:0000256" key="11">
    <source>
        <dbReference type="ARBA" id="ARBA00022692"/>
    </source>
</evidence>
<dbReference type="EC" id="2.7.7.41" evidence="6"/>
<evidence type="ECO:0000256" key="6">
    <source>
        <dbReference type="ARBA" id="ARBA00012487"/>
    </source>
</evidence>
<comment type="pathway">
    <text evidence="4">Lipid metabolism.</text>
</comment>
<organism evidence="25 26">
    <name type="scientific">Facklamia miroungae</name>
    <dbReference type="NCBI Taxonomy" id="120956"/>
    <lineage>
        <taxon>Bacteria</taxon>
        <taxon>Bacillati</taxon>
        <taxon>Bacillota</taxon>
        <taxon>Bacilli</taxon>
        <taxon>Lactobacillales</taxon>
        <taxon>Aerococcaceae</taxon>
        <taxon>Facklamia</taxon>
    </lineage>
</organism>
<evidence type="ECO:0000256" key="7">
    <source>
        <dbReference type="ARBA" id="ARBA00019373"/>
    </source>
</evidence>
<feature type="transmembrane region" description="Helical" evidence="24">
    <location>
        <begin position="5"/>
        <end position="20"/>
    </location>
</feature>
<keyword evidence="12 25" id="KW-0548">Nucleotidyltransferase</keyword>
<dbReference type="Pfam" id="PF01148">
    <property type="entry name" value="CTP_transf_1"/>
    <property type="match status" value="1"/>
</dbReference>
<comment type="subcellular location">
    <subcellularLocation>
        <location evidence="2">Cell membrane</location>
        <topology evidence="2">Multi-pass membrane protein</topology>
    </subcellularLocation>
</comment>
<reference evidence="25 26" key="1">
    <citation type="submission" date="2016-10" db="EMBL/GenBank/DDBJ databases">
        <authorList>
            <person name="de Groot N.N."/>
        </authorList>
    </citation>
    <scope>NUCLEOTIDE SEQUENCE [LARGE SCALE GENOMIC DNA]</scope>
    <source>
        <strain evidence="25 26">ATCC BAA-466</strain>
    </source>
</reference>
<accession>A0A1G7P3A5</accession>
<evidence type="ECO:0000256" key="10">
    <source>
        <dbReference type="ARBA" id="ARBA00022679"/>
    </source>
</evidence>
<feature type="transmembrane region" description="Helical" evidence="24">
    <location>
        <begin position="131"/>
        <end position="152"/>
    </location>
</feature>
<keyword evidence="10 25" id="KW-0808">Transferase</keyword>
<evidence type="ECO:0000256" key="20">
    <source>
        <dbReference type="ARBA" id="ARBA00032253"/>
    </source>
</evidence>
<evidence type="ECO:0000256" key="1">
    <source>
        <dbReference type="ARBA" id="ARBA00001698"/>
    </source>
</evidence>
<feature type="transmembrane region" description="Helical" evidence="24">
    <location>
        <begin position="78"/>
        <end position="97"/>
    </location>
</feature>
<evidence type="ECO:0000256" key="21">
    <source>
        <dbReference type="ARBA" id="ARBA00032396"/>
    </source>
</evidence>
<evidence type="ECO:0000256" key="3">
    <source>
        <dbReference type="ARBA" id="ARBA00005119"/>
    </source>
</evidence>
<evidence type="ECO:0000256" key="14">
    <source>
        <dbReference type="ARBA" id="ARBA00023098"/>
    </source>
</evidence>
<feature type="transmembrane region" description="Helical" evidence="24">
    <location>
        <begin position="173"/>
        <end position="192"/>
    </location>
</feature>
<keyword evidence="13 24" id="KW-1133">Transmembrane helix</keyword>
<comment type="pathway">
    <text evidence="3">Phospholipid metabolism; CDP-diacylglycerol biosynthesis; CDP-diacylglycerol from sn-glycerol 3-phosphate: step 3/3.</text>
</comment>
<proteinExistence type="inferred from homology"/>